<keyword evidence="1" id="KW-1185">Reference proteome</keyword>
<dbReference type="WBParaSite" id="scaffold14578_cov256.g17535">
    <property type="protein sequence ID" value="scaffold14578_cov256.g17535"/>
    <property type="gene ID" value="scaffold14578_cov256.g17535"/>
</dbReference>
<dbReference type="Pfam" id="PF13637">
    <property type="entry name" value="Ank_4"/>
    <property type="match status" value="1"/>
</dbReference>
<organism evidence="1 2">
    <name type="scientific">Meloidogyne javanica</name>
    <name type="common">Root-knot nematode worm</name>
    <dbReference type="NCBI Taxonomy" id="6303"/>
    <lineage>
        <taxon>Eukaryota</taxon>
        <taxon>Metazoa</taxon>
        <taxon>Ecdysozoa</taxon>
        <taxon>Nematoda</taxon>
        <taxon>Chromadorea</taxon>
        <taxon>Rhabditida</taxon>
        <taxon>Tylenchina</taxon>
        <taxon>Tylenchomorpha</taxon>
        <taxon>Tylenchoidea</taxon>
        <taxon>Meloidogynidae</taxon>
        <taxon>Meloidogyninae</taxon>
        <taxon>Meloidogyne</taxon>
        <taxon>Meloidogyne incognita group</taxon>
    </lineage>
</organism>
<evidence type="ECO:0000313" key="1">
    <source>
        <dbReference type="Proteomes" id="UP000887561"/>
    </source>
</evidence>
<sequence length="122" mass="13166">MIRQAGGELVQPKQRIGVELCLASASNDLAAIKAWHSAGADLSTPDYSGRTALHISSSRGFDQLSEFLCNIGNVNPLIKDCYGRTAIDEALVASEEGRVGEIIAPNFQNILALFKTNEKFND</sequence>
<dbReference type="Gene3D" id="1.25.40.20">
    <property type="entry name" value="Ankyrin repeat-containing domain"/>
    <property type="match status" value="1"/>
</dbReference>
<accession>A0A915LMD8</accession>
<dbReference type="InterPro" id="IPR002110">
    <property type="entry name" value="Ankyrin_rpt"/>
</dbReference>
<dbReference type="SUPFAM" id="SSF48403">
    <property type="entry name" value="Ankyrin repeat"/>
    <property type="match status" value="1"/>
</dbReference>
<protein>
    <submittedName>
        <fullName evidence="2">ANK_REP_REGION domain-containing protein</fullName>
    </submittedName>
</protein>
<proteinExistence type="predicted"/>
<name>A0A915LMD8_MELJA</name>
<dbReference type="Proteomes" id="UP000887561">
    <property type="component" value="Unplaced"/>
</dbReference>
<dbReference type="AlphaFoldDB" id="A0A915LMD8"/>
<evidence type="ECO:0000313" key="2">
    <source>
        <dbReference type="WBParaSite" id="scaffold14578_cov256.g17535"/>
    </source>
</evidence>
<dbReference type="InterPro" id="IPR036770">
    <property type="entry name" value="Ankyrin_rpt-contain_sf"/>
</dbReference>
<reference evidence="2" key="1">
    <citation type="submission" date="2022-11" db="UniProtKB">
        <authorList>
            <consortium name="WormBaseParasite"/>
        </authorList>
    </citation>
    <scope>IDENTIFICATION</scope>
</reference>